<dbReference type="SUPFAM" id="SSF54001">
    <property type="entry name" value="Cysteine proteinases"/>
    <property type="match status" value="1"/>
</dbReference>
<accession>A0A194YL09</accession>
<gene>
    <name evidence="3" type="ORF">SORBI_3010G233600</name>
</gene>
<organism evidence="3 4">
    <name type="scientific">Sorghum bicolor</name>
    <name type="common">Sorghum</name>
    <name type="synonym">Sorghum vulgare</name>
    <dbReference type="NCBI Taxonomy" id="4558"/>
    <lineage>
        <taxon>Eukaryota</taxon>
        <taxon>Viridiplantae</taxon>
        <taxon>Streptophyta</taxon>
        <taxon>Embryophyta</taxon>
        <taxon>Tracheophyta</taxon>
        <taxon>Spermatophyta</taxon>
        <taxon>Magnoliopsida</taxon>
        <taxon>Liliopsida</taxon>
        <taxon>Poales</taxon>
        <taxon>Poaceae</taxon>
        <taxon>PACMAD clade</taxon>
        <taxon>Panicoideae</taxon>
        <taxon>Andropogonodae</taxon>
        <taxon>Andropogoneae</taxon>
        <taxon>Sorghinae</taxon>
        <taxon>Sorghum</taxon>
    </lineage>
</organism>
<evidence type="ECO:0000313" key="3">
    <source>
        <dbReference type="EMBL" id="KXG20660.1"/>
    </source>
</evidence>
<feature type="domain" description="Cathepsin propeptide inhibitor" evidence="2">
    <location>
        <begin position="41"/>
        <end position="89"/>
    </location>
</feature>
<evidence type="ECO:0000256" key="1">
    <source>
        <dbReference type="SAM" id="SignalP"/>
    </source>
</evidence>
<dbReference type="Gene3D" id="1.10.287.2250">
    <property type="match status" value="1"/>
</dbReference>
<dbReference type="AlphaFoldDB" id="A0A194YL09"/>
<dbReference type="Proteomes" id="UP000000768">
    <property type="component" value="Chromosome 10"/>
</dbReference>
<dbReference type="SMART" id="SM00848">
    <property type="entry name" value="Inhibitor_I29"/>
    <property type="match status" value="1"/>
</dbReference>
<keyword evidence="4" id="KW-1185">Reference proteome</keyword>
<dbReference type="InterPro" id="IPR038765">
    <property type="entry name" value="Papain-like_cys_pep_sf"/>
</dbReference>
<proteinExistence type="predicted"/>
<protein>
    <recommendedName>
        <fullName evidence="2">Cathepsin propeptide inhibitor domain-containing protein</fullName>
    </recommendedName>
</protein>
<sequence length="125" mass="14245">MRRSTALKAAAAAAALLVLLSLTAAYMSYWERMEEEIHGMFMEYKARCNKTYNSTTGEEEYRYAVFEENFRRGYRVSVCIFGDMTSEEVSAWKPGALPFEKGRIIRWPAAAGSPSAGGRREQWPR</sequence>
<name>A0A194YL09_SORBI</name>
<keyword evidence="1" id="KW-0732">Signal</keyword>
<feature type="chain" id="PRO_5008268907" description="Cathepsin propeptide inhibitor domain-containing protein" evidence="1">
    <location>
        <begin position="26"/>
        <end position="125"/>
    </location>
</feature>
<reference evidence="4" key="2">
    <citation type="journal article" date="2018" name="Plant J.">
        <title>The Sorghum bicolor reference genome: improved assembly, gene annotations, a transcriptome atlas, and signatures of genome organization.</title>
        <authorList>
            <person name="McCormick R.F."/>
            <person name="Truong S.K."/>
            <person name="Sreedasyam A."/>
            <person name="Jenkins J."/>
            <person name="Shu S."/>
            <person name="Sims D."/>
            <person name="Kennedy M."/>
            <person name="Amirebrahimi M."/>
            <person name="Weers B.D."/>
            <person name="McKinley B."/>
            <person name="Mattison A."/>
            <person name="Morishige D.T."/>
            <person name="Grimwood J."/>
            <person name="Schmutz J."/>
            <person name="Mullet J.E."/>
        </authorList>
    </citation>
    <scope>NUCLEOTIDE SEQUENCE [LARGE SCALE GENOMIC DNA]</scope>
    <source>
        <strain evidence="4">cv. BTx623</strain>
    </source>
</reference>
<feature type="signal peptide" evidence="1">
    <location>
        <begin position="1"/>
        <end position="25"/>
    </location>
</feature>
<dbReference type="OrthoDB" id="629202at2759"/>
<evidence type="ECO:0000259" key="2">
    <source>
        <dbReference type="SMART" id="SM00848"/>
    </source>
</evidence>
<dbReference type="EMBL" id="CM000769">
    <property type="protein sequence ID" value="KXG20660.1"/>
    <property type="molecule type" value="Genomic_DNA"/>
</dbReference>
<dbReference type="Gramene" id="KXG20660">
    <property type="protein sequence ID" value="KXG20660"/>
    <property type="gene ID" value="SORBI_3010G233600"/>
</dbReference>
<dbReference type="OMA" id="YWERMEE"/>
<dbReference type="InterPro" id="IPR013201">
    <property type="entry name" value="Prot_inhib_I29"/>
</dbReference>
<reference evidence="3 4" key="1">
    <citation type="journal article" date="2009" name="Nature">
        <title>The Sorghum bicolor genome and the diversification of grasses.</title>
        <authorList>
            <person name="Paterson A.H."/>
            <person name="Bowers J.E."/>
            <person name="Bruggmann R."/>
            <person name="Dubchak I."/>
            <person name="Grimwood J."/>
            <person name="Gundlach H."/>
            <person name="Haberer G."/>
            <person name="Hellsten U."/>
            <person name="Mitros T."/>
            <person name="Poliakov A."/>
            <person name="Schmutz J."/>
            <person name="Spannagl M."/>
            <person name="Tang H."/>
            <person name="Wang X."/>
            <person name="Wicker T."/>
            <person name="Bharti A.K."/>
            <person name="Chapman J."/>
            <person name="Feltus F.A."/>
            <person name="Gowik U."/>
            <person name="Grigoriev I.V."/>
            <person name="Lyons E."/>
            <person name="Maher C.A."/>
            <person name="Martis M."/>
            <person name="Narechania A."/>
            <person name="Otillar R.P."/>
            <person name="Penning B.W."/>
            <person name="Salamov A.A."/>
            <person name="Wang Y."/>
            <person name="Zhang L."/>
            <person name="Carpita N.C."/>
            <person name="Freeling M."/>
            <person name="Gingle A.R."/>
            <person name="Hash C.T."/>
            <person name="Keller B."/>
            <person name="Klein P."/>
            <person name="Kresovich S."/>
            <person name="McCann M.C."/>
            <person name="Ming R."/>
            <person name="Peterson D.G."/>
            <person name="Mehboob-ur-Rahman"/>
            <person name="Ware D."/>
            <person name="Westhoff P."/>
            <person name="Mayer K.F."/>
            <person name="Messing J."/>
            <person name="Rokhsar D.S."/>
        </authorList>
    </citation>
    <scope>NUCLEOTIDE SEQUENCE [LARGE SCALE GENOMIC DNA]</scope>
    <source>
        <strain evidence="4">cv. BTx623</strain>
    </source>
</reference>
<evidence type="ECO:0000313" key="4">
    <source>
        <dbReference type="Proteomes" id="UP000000768"/>
    </source>
</evidence>
<dbReference type="InParanoid" id="A0A194YL09"/>